<dbReference type="EMBL" id="JARRAG010000002">
    <property type="protein sequence ID" value="MDG3004518.1"/>
    <property type="molecule type" value="Genomic_DNA"/>
</dbReference>
<proteinExistence type="predicted"/>
<accession>A0ABT6FAA0</accession>
<keyword evidence="2" id="KW-1185">Reference proteome</keyword>
<protein>
    <submittedName>
        <fullName evidence="1">Uncharacterized protein</fullName>
    </submittedName>
</protein>
<evidence type="ECO:0000313" key="2">
    <source>
        <dbReference type="Proteomes" id="UP001216907"/>
    </source>
</evidence>
<organism evidence="1 2">
    <name type="scientific">Paludisphaera mucosa</name>
    <dbReference type="NCBI Taxonomy" id="3030827"/>
    <lineage>
        <taxon>Bacteria</taxon>
        <taxon>Pseudomonadati</taxon>
        <taxon>Planctomycetota</taxon>
        <taxon>Planctomycetia</taxon>
        <taxon>Isosphaerales</taxon>
        <taxon>Isosphaeraceae</taxon>
        <taxon>Paludisphaera</taxon>
    </lineage>
</organism>
<sequence length="253" mass="26436">MTQATWNGYEAMRRATAPGIIPAAFAPSRVLDPIRAVDEAVRSVLAELFGTATRRATTAAAEAVFADRLFGLKHAEALAPGATSIRVAAGTVVTPLARDLLKRRGVVVRLAGMAEVAATARGEWAFAVEAAAGWLHALQRSFLEDGGLWNELEPSVDAVVAWLGAGEGRGALLVTTDGATAVWRSCRAHGVRAAFASEPADVHRATRSLGANLIVVDPAGKSIAWIKQLATAFRRAGAPRDVMGLELAHGGTS</sequence>
<dbReference type="RefSeq" id="WP_277860873.1">
    <property type="nucleotide sequence ID" value="NZ_JARRAG010000002.1"/>
</dbReference>
<reference evidence="1 2" key="1">
    <citation type="submission" date="2023-03" db="EMBL/GenBank/DDBJ databases">
        <title>Paludisphaera mucosa sp. nov. a novel planctomycete from northern fen.</title>
        <authorList>
            <person name="Ivanova A."/>
        </authorList>
    </citation>
    <scope>NUCLEOTIDE SEQUENCE [LARGE SCALE GENOMIC DNA]</scope>
    <source>
        <strain evidence="1 2">Pla2</strain>
    </source>
</reference>
<evidence type="ECO:0000313" key="1">
    <source>
        <dbReference type="EMBL" id="MDG3004518.1"/>
    </source>
</evidence>
<dbReference type="Proteomes" id="UP001216907">
    <property type="component" value="Unassembled WGS sequence"/>
</dbReference>
<comment type="caution">
    <text evidence="1">The sequence shown here is derived from an EMBL/GenBank/DDBJ whole genome shotgun (WGS) entry which is preliminary data.</text>
</comment>
<gene>
    <name evidence="1" type="ORF">PZE19_12095</name>
</gene>
<name>A0ABT6FAA0_9BACT</name>